<keyword evidence="3" id="KW-1185">Reference proteome</keyword>
<accession>A0A2H3D767</accession>
<feature type="compositionally biased region" description="Acidic residues" evidence="1">
    <location>
        <begin position="291"/>
        <end position="304"/>
    </location>
</feature>
<dbReference type="OMA" id="HNDETIT"/>
<dbReference type="InParanoid" id="A0A2H3D767"/>
<dbReference type="AlphaFoldDB" id="A0A2H3D767"/>
<evidence type="ECO:0000313" key="2">
    <source>
        <dbReference type="EMBL" id="PBK84917.1"/>
    </source>
</evidence>
<evidence type="ECO:0000256" key="1">
    <source>
        <dbReference type="SAM" id="MobiDB-lite"/>
    </source>
</evidence>
<evidence type="ECO:0000313" key="3">
    <source>
        <dbReference type="Proteomes" id="UP000217790"/>
    </source>
</evidence>
<dbReference type="STRING" id="47427.A0A2H3D767"/>
<feature type="region of interest" description="Disordered" evidence="1">
    <location>
        <begin position="1"/>
        <end position="32"/>
    </location>
</feature>
<protein>
    <submittedName>
        <fullName evidence="2">Uncharacterized protein</fullName>
    </submittedName>
</protein>
<feature type="compositionally biased region" description="Low complexity" evidence="1">
    <location>
        <begin position="362"/>
        <end position="374"/>
    </location>
</feature>
<dbReference type="EMBL" id="KZ293695">
    <property type="protein sequence ID" value="PBK84917.1"/>
    <property type="molecule type" value="Genomic_DNA"/>
</dbReference>
<proteinExistence type="predicted"/>
<organism evidence="2 3">
    <name type="scientific">Armillaria gallica</name>
    <name type="common">Bulbous honey fungus</name>
    <name type="synonym">Armillaria bulbosa</name>
    <dbReference type="NCBI Taxonomy" id="47427"/>
    <lineage>
        <taxon>Eukaryota</taxon>
        <taxon>Fungi</taxon>
        <taxon>Dikarya</taxon>
        <taxon>Basidiomycota</taxon>
        <taxon>Agaricomycotina</taxon>
        <taxon>Agaricomycetes</taxon>
        <taxon>Agaricomycetidae</taxon>
        <taxon>Agaricales</taxon>
        <taxon>Marasmiineae</taxon>
        <taxon>Physalacriaceae</taxon>
        <taxon>Armillaria</taxon>
    </lineage>
</organism>
<dbReference type="Proteomes" id="UP000217790">
    <property type="component" value="Unassembled WGS sequence"/>
</dbReference>
<feature type="region of interest" description="Disordered" evidence="1">
    <location>
        <begin position="270"/>
        <end position="322"/>
    </location>
</feature>
<feature type="region of interest" description="Disordered" evidence="1">
    <location>
        <begin position="341"/>
        <end position="376"/>
    </location>
</feature>
<name>A0A2H3D767_ARMGA</name>
<feature type="region of interest" description="Disordered" evidence="1">
    <location>
        <begin position="418"/>
        <end position="444"/>
    </location>
</feature>
<sequence>MDLSKPKSLSPPPPDPTSATSTVPTQKKPGPKPWVTPKLWAFLETGIPDYQGMQAVKGKVSAIDNFLNDFMLKFWAVHPITGDRTAVGDRMWYQNHRNKKTETAVCVADIFPKARTHALKAEEVYSQLYYKDRVKPLVDEQKAGVSSRSEVLRIIKDTTKELFAIESLEVRTEVSAQMKEQAEAQVVMLTVENSDDTTPEMYAVVLGDAAGQIKAFNVALSKATGWSMLTIVGGPDPWENGKITMYGLYTLTYMFMTVPEVHLARALKRDVNTPGSSSQDHVGSPRKPSPDAEEDGNRELDEEVVTGAGTNTKSTEGHEAVSGAVDNIDIEGDALEAQQAINPAPPSSHVPEDPVNDDTLSSEEQSSANVSSQNPVHGMINLIVEHPREAKSAKHQRSRAQVDESLVITRPKRVCRTCAKGDSDAGRVGGARRRSSSSLCTKSS</sequence>
<reference evidence="3" key="1">
    <citation type="journal article" date="2017" name="Nat. Ecol. Evol.">
        <title>Genome expansion and lineage-specific genetic innovations in the forest pathogenic fungi Armillaria.</title>
        <authorList>
            <person name="Sipos G."/>
            <person name="Prasanna A.N."/>
            <person name="Walter M.C."/>
            <person name="O'Connor E."/>
            <person name="Balint B."/>
            <person name="Krizsan K."/>
            <person name="Kiss B."/>
            <person name="Hess J."/>
            <person name="Varga T."/>
            <person name="Slot J."/>
            <person name="Riley R."/>
            <person name="Boka B."/>
            <person name="Rigling D."/>
            <person name="Barry K."/>
            <person name="Lee J."/>
            <person name="Mihaltcheva S."/>
            <person name="LaButti K."/>
            <person name="Lipzen A."/>
            <person name="Waldron R."/>
            <person name="Moloney N.M."/>
            <person name="Sperisen C."/>
            <person name="Kredics L."/>
            <person name="Vagvoelgyi C."/>
            <person name="Patrignani A."/>
            <person name="Fitzpatrick D."/>
            <person name="Nagy I."/>
            <person name="Doyle S."/>
            <person name="Anderson J.B."/>
            <person name="Grigoriev I.V."/>
            <person name="Gueldener U."/>
            <person name="Muensterkoetter M."/>
            <person name="Nagy L.G."/>
        </authorList>
    </citation>
    <scope>NUCLEOTIDE SEQUENCE [LARGE SCALE GENOMIC DNA]</scope>
    <source>
        <strain evidence="3">Ar21-2</strain>
    </source>
</reference>
<dbReference type="OrthoDB" id="2683861at2759"/>
<gene>
    <name evidence="2" type="ORF">ARMGADRAFT_1036841</name>
</gene>